<feature type="domain" description="DUF1232" evidence="6">
    <location>
        <begin position="45"/>
        <end position="75"/>
    </location>
</feature>
<reference evidence="7 8" key="1">
    <citation type="submission" date="2016-06" db="EMBL/GenBank/DDBJ databases">
        <authorList>
            <person name="Kjaerup R.B."/>
            <person name="Dalgaard T.S."/>
            <person name="Juul-Madsen H.R."/>
        </authorList>
    </citation>
    <scope>NUCLEOTIDE SEQUENCE [LARGE SCALE GENOMIC DNA]</scope>
    <source>
        <strain evidence="7 8">DSM 43818</strain>
    </source>
</reference>
<evidence type="ECO:0000256" key="1">
    <source>
        <dbReference type="ARBA" id="ARBA00004127"/>
    </source>
</evidence>
<feature type="transmembrane region" description="Helical" evidence="5">
    <location>
        <begin position="40"/>
        <end position="59"/>
    </location>
</feature>
<accession>A0A1C6S6V0</accession>
<keyword evidence="4 5" id="KW-0472">Membrane</keyword>
<organism evidence="7 8">
    <name type="scientific">Micromonospora nigra</name>
    <dbReference type="NCBI Taxonomy" id="145857"/>
    <lineage>
        <taxon>Bacteria</taxon>
        <taxon>Bacillati</taxon>
        <taxon>Actinomycetota</taxon>
        <taxon>Actinomycetes</taxon>
        <taxon>Micromonosporales</taxon>
        <taxon>Micromonosporaceae</taxon>
        <taxon>Micromonospora</taxon>
    </lineage>
</organism>
<dbReference type="RefSeq" id="WP_091082327.1">
    <property type="nucleotide sequence ID" value="NZ_FMHT01000003.1"/>
</dbReference>
<evidence type="ECO:0000256" key="4">
    <source>
        <dbReference type="ARBA" id="ARBA00023136"/>
    </source>
</evidence>
<keyword evidence="2 5" id="KW-0812">Transmembrane</keyword>
<dbReference type="EMBL" id="FMHT01000003">
    <property type="protein sequence ID" value="SCL25165.1"/>
    <property type="molecule type" value="Genomic_DNA"/>
</dbReference>
<keyword evidence="3 5" id="KW-1133">Transmembrane helix</keyword>
<evidence type="ECO:0000256" key="2">
    <source>
        <dbReference type="ARBA" id="ARBA00022692"/>
    </source>
</evidence>
<evidence type="ECO:0000256" key="5">
    <source>
        <dbReference type="SAM" id="Phobius"/>
    </source>
</evidence>
<proteinExistence type="predicted"/>
<comment type="subcellular location">
    <subcellularLocation>
        <location evidence="1">Endomembrane system</location>
        <topology evidence="1">Multi-pass membrane protein</topology>
    </subcellularLocation>
</comment>
<feature type="transmembrane region" description="Helical" evidence="5">
    <location>
        <begin position="6"/>
        <end position="28"/>
    </location>
</feature>
<dbReference type="STRING" id="145857.GA0070616_3055"/>
<sequence>MSRDAWIVVAVVGVVAAVTLVGAAVLAVRVIRARRMLGPLGGGGKVAFYGALAYAVLPVDLLPDPVYLDDMGVLAAALIYLTRLAHRRRSAASLASERSPDGR</sequence>
<protein>
    <recommendedName>
        <fullName evidence="6">DUF1232 domain-containing protein</fullName>
    </recommendedName>
</protein>
<dbReference type="Pfam" id="PF06803">
    <property type="entry name" value="DUF1232"/>
    <property type="match status" value="1"/>
</dbReference>
<evidence type="ECO:0000259" key="6">
    <source>
        <dbReference type="Pfam" id="PF06803"/>
    </source>
</evidence>
<dbReference type="Proteomes" id="UP000199699">
    <property type="component" value="Unassembled WGS sequence"/>
</dbReference>
<evidence type="ECO:0000313" key="8">
    <source>
        <dbReference type="Proteomes" id="UP000199699"/>
    </source>
</evidence>
<evidence type="ECO:0000256" key="3">
    <source>
        <dbReference type="ARBA" id="ARBA00022989"/>
    </source>
</evidence>
<keyword evidence="8" id="KW-1185">Reference proteome</keyword>
<name>A0A1C6S6V0_9ACTN</name>
<dbReference type="InterPro" id="IPR010652">
    <property type="entry name" value="DUF1232"/>
</dbReference>
<dbReference type="GO" id="GO:0012505">
    <property type="term" value="C:endomembrane system"/>
    <property type="evidence" value="ECO:0007669"/>
    <property type="project" value="UniProtKB-SubCell"/>
</dbReference>
<gene>
    <name evidence="7" type="ORF">GA0070616_3055</name>
</gene>
<evidence type="ECO:0000313" key="7">
    <source>
        <dbReference type="EMBL" id="SCL25165.1"/>
    </source>
</evidence>
<dbReference type="AlphaFoldDB" id="A0A1C6S6V0"/>